<name>A0A7M2YW98_9ACTN</name>
<evidence type="ECO:0000313" key="2">
    <source>
        <dbReference type="Proteomes" id="UP000254134"/>
    </source>
</evidence>
<gene>
    <name evidence="1" type="ORF">Gocc_2640</name>
</gene>
<keyword evidence="2" id="KW-1185">Reference proteome</keyword>
<comment type="caution">
    <text evidence="1">The sequence shown here is derived from an EMBL/GenBank/DDBJ whole genome shotgun (WGS) entry which is preliminary data.</text>
</comment>
<dbReference type="GO" id="GO:0003700">
    <property type="term" value="F:DNA-binding transcription factor activity"/>
    <property type="evidence" value="ECO:0007669"/>
    <property type="project" value="InterPro"/>
</dbReference>
<dbReference type="InterPro" id="IPR000831">
    <property type="entry name" value="Trp_repress"/>
</dbReference>
<dbReference type="PANTHER" id="PTHR40080">
    <property type="entry name" value="LMO1763 PROTEIN"/>
    <property type="match status" value="1"/>
</dbReference>
<dbReference type="GO" id="GO:0043565">
    <property type="term" value="F:sequence-specific DNA binding"/>
    <property type="evidence" value="ECO:0007669"/>
    <property type="project" value="InterPro"/>
</dbReference>
<protein>
    <submittedName>
        <fullName evidence="1">TrpR-like protein YerC/YecD</fullName>
    </submittedName>
</protein>
<dbReference type="InterPro" id="IPR038116">
    <property type="entry name" value="TrpR-like_sf"/>
</dbReference>
<dbReference type="EMBL" id="QQZY01000007">
    <property type="protein sequence ID" value="RDI73727.1"/>
    <property type="molecule type" value="Genomic_DNA"/>
</dbReference>
<dbReference type="SUPFAM" id="SSF48295">
    <property type="entry name" value="TrpR-like"/>
    <property type="match status" value="1"/>
</dbReference>
<dbReference type="InterPro" id="IPR013368">
    <property type="entry name" value="YecD_YerC"/>
</dbReference>
<reference evidence="2" key="2">
    <citation type="journal article" date="2019" name="MicrobiologyOpen">
        <title>High-quality draft genome sequence of Gaiella occulta isolated from a 150 meter deep mineral water borehole and comparison with the genome sequences of other deep-branching lineages of the phylum Actinobacteria.</title>
        <authorList>
            <person name="Severino R."/>
            <person name="Froufe H.J.C."/>
            <person name="Barroso C."/>
            <person name="Albuquerque L."/>
            <person name="Lobo-da-Cunha A."/>
            <person name="da Costa M.S."/>
            <person name="Egas C."/>
        </authorList>
    </citation>
    <scope>NUCLEOTIDE SEQUENCE [LARGE SCALE GENOMIC DNA]</scope>
    <source>
        <strain evidence="2">F2-233</strain>
    </source>
</reference>
<proteinExistence type="predicted"/>
<reference evidence="1 2" key="1">
    <citation type="submission" date="2018-07" db="EMBL/GenBank/DDBJ databases">
        <title>High-quality-draft genome sequence of Gaiella occulta.</title>
        <authorList>
            <person name="Severino R."/>
            <person name="Froufe H.J.C."/>
            <person name="Rainey F.A."/>
            <person name="Barroso C."/>
            <person name="Albuquerque L."/>
            <person name="Lobo-Da-Cunha A."/>
            <person name="Da Costa M.S."/>
            <person name="Egas C."/>
        </authorList>
    </citation>
    <scope>NUCLEOTIDE SEQUENCE [LARGE SCALE GENOMIC DNA]</scope>
    <source>
        <strain evidence="1 2">F2-233</strain>
    </source>
</reference>
<organism evidence="1 2">
    <name type="scientific">Gaiella occulta</name>
    <dbReference type="NCBI Taxonomy" id="1002870"/>
    <lineage>
        <taxon>Bacteria</taxon>
        <taxon>Bacillati</taxon>
        <taxon>Actinomycetota</taxon>
        <taxon>Thermoleophilia</taxon>
        <taxon>Gaiellales</taxon>
        <taxon>Gaiellaceae</taxon>
        <taxon>Gaiella</taxon>
    </lineage>
</organism>
<accession>A0A7M2YW98</accession>
<evidence type="ECO:0000313" key="1">
    <source>
        <dbReference type="EMBL" id="RDI73727.1"/>
    </source>
</evidence>
<dbReference type="PANTHER" id="PTHR40080:SF1">
    <property type="entry name" value="TRPR-LIKE PROTEIN YERC_YECD"/>
    <property type="match status" value="1"/>
</dbReference>
<sequence>MTQTRSTSAPAAEHAVEPVAGLDELAAALRTLRSDEEVTRFLRDLCTLPELQALAHRWQTARLLDEGVPYVEIADRVPTSTATVTRVAQWLRHGTGGYRVALDRVNRKGRV</sequence>
<dbReference type="OrthoDB" id="2621539at2"/>
<dbReference type="RefSeq" id="WP_114797040.1">
    <property type="nucleotide sequence ID" value="NZ_QQZY01000007.1"/>
</dbReference>
<dbReference type="Proteomes" id="UP000254134">
    <property type="component" value="Unassembled WGS sequence"/>
</dbReference>
<dbReference type="InterPro" id="IPR010921">
    <property type="entry name" value="Trp_repressor/repl_initiator"/>
</dbReference>
<dbReference type="Gene3D" id="1.10.1270.10">
    <property type="entry name" value="TrpR-like"/>
    <property type="match status" value="1"/>
</dbReference>
<dbReference type="NCBIfam" id="TIGR02531">
    <property type="entry name" value="yecD_yerC"/>
    <property type="match status" value="1"/>
</dbReference>
<dbReference type="AlphaFoldDB" id="A0A7M2YW98"/>
<dbReference type="Pfam" id="PF01371">
    <property type="entry name" value="Trp_repressor"/>
    <property type="match status" value="1"/>
</dbReference>